<keyword evidence="6 9" id="KW-0520">NAD</keyword>
<evidence type="ECO:0000256" key="4">
    <source>
        <dbReference type="ARBA" id="ARBA00002760"/>
    </source>
</evidence>
<dbReference type="NCBIfam" id="TIGR01179">
    <property type="entry name" value="galE"/>
    <property type="match status" value="1"/>
</dbReference>
<keyword evidence="12" id="KW-1185">Reference proteome</keyword>
<dbReference type="GO" id="GO:0003974">
    <property type="term" value="F:UDP-N-acetylglucosamine 4-epimerase activity"/>
    <property type="evidence" value="ECO:0007669"/>
    <property type="project" value="UniProtKB-EC"/>
</dbReference>
<dbReference type="GO" id="GO:0005829">
    <property type="term" value="C:cytosol"/>
    <property type="evidence" value="ECO:0007669"/>
    <property type="project" value="TreeGrafter"/>
</dbReference>
<dbReference type="InParanoid" id="A0A0P9AJQ7"/>
<evidence type="ECO:0000256" key="3">
    <source>
        <dbReference type="ARBA" id="ARBA00001911"/>
    </source>
</evidence>
<dbReference type="AlphaFoldDB" id="A0A0P9AJQ7"/>
<dbReference type="InterPro" id="IPR005886">
    <property type="entry name" value="UDP_G4E"/>
</dbReference>
<evidence type="ECO:0000256" key="1">
    <source>
        <dbReference type="ARBA" id="ARBA00000014"/>
    </source>
</evidence>
<dbReference type="CTD" id="2582"/>
<evidence type="ECO:0000256" key="7">
    <source>
        <dbReference type="ARBA" id="ARBA00023144"/>
    </source>
</evidence>
<dbReference type="GO" id="GO:0052574">
    <property type="term" value="P:UDP-galactose biosynthetic process"/>
    <property type="evidence" value="ECO:0007669"/>
    <property type="project" value="EnsemblMetazoa"/>
</dbReference>
<keyword evidence="8 9" id="KW-0413">Isomerase</keyword>
<dbReference type="FunCoup" id="A0A0P9AJQ7">
    <property type="interactions" value="471"/>
</dbReference>
<comment type="cofactor">
    <cofactor evidence="3 9">
        <name>NAD(+)</name>
        <dbReference type="ChEBI" id="CHEBI:57540"/>
    </cofactor>
</comment>
<dbReference type="PANTHER" id="PTHR43725">
    <property type="entry name" value="UDP-GLUCOSE 4-EPIMERASE"/>
    <property type="match status" value="1"/>
</dbReference>
<dbReference type="SMR" id="A0A0P9AJQ7"/>
<dbReference type="GO" id="GO:0003978">
    <property type="term" value="F:UDP-glucose 4-epimerase activity"/>
    <property type="evidence" value="ECO:0007669"/>
    <property type="project" value="UniProtKB-UniRule"/>
</dbReference>
<evidence type="ECO:0000256" key="2">
    <source>
        <dbReference type="ARBA" id="ARBA00000083"/>
    </source>
</evidence>
<name>A0A0P9AJQ7_DROAN</name>
<comment type="subunit">
    <text evidence="9">Homodimer.</text>
</comment>
<evidence type="ECO:0000256" key="9">
    <source>
        <dbReference type="RuleBase" id="RU366046"/>
    </source>
</evidence>
<sequence>MNEEALRDERTSARNGMAPPTVLVTGGAGYIGSHTVLEMLNAGYNVICVDNLCNAYSSGAAKLPEALSRVQDITGKKVHFYRVDITDREQVRSVFQEHKIDMVAHFAALKAVGESCRIPLQYYHNNMTGTNVLLEAMADNNVFKFVYSSSATVYGEPKFLPVTEEHPTGNCTSPYGKTKYFTEEILKDLCKSDKRWAVVSLRYFNPVGAHISGRIGEDPNGEPNNLMPYIAQVAVGRRPSLSVYGSDFPTKDGTGVRDYIHIVDLAEGHVKALDKLRNIAETGFFAYNLGTGVGYSVLDMVKAFEKASGKKVTYALVDRRSGDVATCYADAKLAEQKLGWKATRGIDKMCEDTWRWQSQNPNGYANK</sequence>
<dbReference type="OrthoDB" id="9402762at2759"/>
<comment type="pathway">
    <text evidence="5 9">Carbohydrate metabolism; galactose metabolism.</text>
</comment>
<dbReference type="GO" id="GO:0033499">
    <property type="term" value="P:galactose catabolic process via UDP-galactose, Leloir pathway"/>
    <property type="evidence" value="ECO:0007669"/>
    <property type="project" value="EnsemblMetazoa"/>
</dbReference>
<dbReference type="GO" id="GO:0035167">
    <property type="term" value="P:larval lymph gland hemopoiesis"/>
    <property type="evidence" value="ECO:0007669"/>
    <property type="project" value="EnsemblMetazoa"/>
</dbReference>
<dbReference type="Gene3D" id="3.40.50.720">
    <property type="entry name" value="NAD(P)-binding Rossmann-like Domain"/>
    <property type="match status" value="1"/>
</dbReference>
<dbReference type="PANTHER" id="PTHR43725:SF47">
    <property type="entry name" value="UDP-GLUCOSE 4-EPIMERASE"/>
    <property type="match status" value="1"/>
</dbReference>
<evidence type="ECO:0000256" key="6">
    <source>
        <dbReference type="ARBA" id="ARBA00023027"/>
    </source>
</evidence>
<keyword evidence="9" id="KW-0119">Carbohydrate metabolism</keyword>
<gene>
    <name evidence="11" type="primary">Dana\GF24461</name>
    <name evidence="11" type="synonym">dana_GLEANR_9180</name>
    <name evidence="11" type="ORF">GF24461</name>
</gene>
<dbReference type="Pfam" id="PF16363">
    <property type="entry name" value="GDP_Man_Dehyd"/>
    <property type="match status" value="1"/>
</dbReference>
<dbReference type="NCBIfam" id="NF007956">
    <property type="entry name" value="PRK10675.1"/>
    <property type="match status" value="1"/>
</dbReference>
<dbReference type="CDD" id="cd05247">
    <property type="entry name" value="UDP_G4E_1_SDR_e"/>
    <property type="match status" value="1"/>
</dbReference>
<comment type="function">
    <text evidence="4">Catalyzes two distinct but analogous reactions: the reversible epimerization of UDP-glucose to UDP-galactose and the reversible epimerization of UDP-N-acetylglucosamine to UDP-N-acetylgalactosamine. The reaction with UDP-Gal plays a critical role in the Leloir pathway of galactose catabolism in which galactose is converted to the glycolytic intermediate glucose 6-phosphate. It contributes to the catabolism of dietary galactose and enables the endogenous biosynthesis of both UDP-Gal and UDP-GalNAc when exogenous sources are limited. Both UDP-sugar interconversions are important in the synthesis of glycoproteins and glycolipids.</text>
</comment>
<proteinExistence type="inferred from homology"/>
<evidence type="ECO:0000259" key="10">
    <source>
        <dbReference type="Pfam" id="PF16363"/>
    </source>
</evidence>
<accession>A0A0P9AJQ7</accession>
<evidence type="ECO:0000256" key="8">
    <source>
        <dbReference type="ARBA" id="ARBA00023235"/>
    </source>
</evidence>
<organism evidence="11 12">
    <name type="scientific">Drosophila ananassae</name>
    <name type="common">Fruit fly</name>
    <dbReference type="NCBI Taxonomy" id="7217"/>
    <lineage>
        <taxon>Eukaryota</taxon>
        <taxon>Metazoa</taxon>
        <taxon>Ecdysozoa</taxon>
        <taxon>Arthropoda</taxon>
        <taxon>Hexapoda</taxon>
        <taxon>Insecta</taxon>
        <taxon>Pterygota</taxon>
        <taxon>Neoptera</taxon>
        <taxon>Endopterygota</taxon>
        <taxon>Diptera</taxon>
        <taxon>Brachycera</taxon>
        <taxon>Muscomorpha</taxon>
        <taxon>Ephydroidea</taxon>
        <taxon>Drosophilidae</taxon>
        <taxon>Drosophila</taxon>
        <taxon>Sophophora</taxon>
    </lineage>
</organism>
<reference evidence="11 12" key="1">
    <citation type="journal article" date="2007" name="Nature">
        <title>Evolution of genes and genomes on the Drosophila phylogeny.</title>
        <authorList>
            <consortium name="Drosophila 12 Genomes Consortium"/>
            <person name="Clark A.G."/>
            <person name="Eisen M.B."/>
            <person name="Smith D.R."/>
            <person name="Bergman C.M."/>
            <person name="Oliver B."/>
            <person name="Markow T.A."/>
            <person name="Kaufman T.C."/>
            <person name="Kellis M."/>
            <person name="Gelbart W."/>
            <person name="Iyer V.N."/>
            <person name="Pollard D.A."/>
            <person name="Sackton T.B."/>
            <person name="Larracuente A.M."/>
            <person name="Singh N.D."/>
            <person name="Abad J.P."/>
            <person name="Abt D.N."/>
            <person name="Adryan B."/>
            <person name="Aguade M."/>
            <person name="Akashi H."/>
            <person name="Anderson W.W."/>
            <person name="Aquadro C.F."/>
            <person name="Ardell D.H."/>
            <person name="Arguello R."/>
            <person name="Artieri C.G."/>
            <person name="Barbash D.A."/>
            <person name="Barker D."/>
            <person name="Barsanti P."/>
            <person name="Batterham P."/>
            <person name="Batzoglou S."/>
            <person name="Begun D."/>
            <person name="Bhutkar A."/>
            <person name="Blanco E."/>
            <person name="Bosak S.A."/>
            <person name="Bradley R.K."/>
            <person name="Brand A.D."/>
            <person name="Brent M.R."/>
            <person name="Brooks A.N."/>
            <person name="Brown R.H."/>
            <person name="Butlin R.K."/>
            <person name="Caggese C."/>
            <person name="Calvi B.R."/>
            <person name="Bernardo de Carvalho A."/>
            <person name="Caspi A."/>
            <person name="Castrezana S."/>
            <person name="Celniker S.E."/>
            <person name="Chang J.L."/>
            <person name="Chapple C."/>
            <person name="Chatterji S."/>
            <person name="Chinwalla A."/>
            <person name="Civetta A."/>
            <person name="Clifton S.W."/>
            <person name="Comeron J.M."/>
            <person name="Costello J.C."/>
            <person name="Coyne J.A."/>
            <person name="Daub J."/>
            <person name="David R.G."/>
            <person name="Delcher A.L."/>
            <person name="Delehaunty K."/>
            <person name="Do C.B."/>
            <person name="Ebling H."/>
            <person name="Edwards K."/>
            <person name="Eickbush T."/>
            <person name="Evans J.D."/>
            <person name="Filipski A."/>
            <person name="Findeiss S."/>
            <person name="Freyhult E."/>
            <person name="Fulton L."/>
            <person name="Fulton R."/>
            <person name="Garcia A.C."/>
            <person name="Gardiner A."/>
            <person name="Garfield D.A."/>
            <person name="Garvin B.E."/>
            <person name="Gibson G."/>
            <person name="Gilbert D."/>
            <person name="Gnerre S."/>
            <person name="Godfrey J."/>
            <person name="Good R."/>
            <person name="Gotea V."/>
            <person name="Gravely B."/>
            <person name="Greenberg A.J."/>
            <person name="Griffiths-Jones S."/>
            <person name="Gross S."/>
            <person name="Guigo R."/>
            <person name="Gustafson E.A."/>
            <person name="Haerty W."/>
            <person name="Hahn M.W."/>
            <person name="Halligan D.L."/>
            <person name="Halpern A.L."/>
            <person name="Halter G.M."/>
            <person name="Han M.V."/>
            <person name="Heger A."/>
            <person name="Hillier L."/>
            <person name="Hinrichs A.S."/>
            <person name="Holmes I."/>
            <person name="Hoskins R.A."/>
            <person name="Hubisz M.J."/>
            <person name="Hultmark D."/>
            <person name="Huntley M.A."/>
            <person name="Jaffe D.B."/>
            <person name="Jagadeeshan S."/>
            <person name="Jeck W.R."/>
            <person name="Johnson J."/>
            <person name="Jones C.D."/>
            <person name="Jordan W.C."/>
            <person name="Karpen G.H."/>
            <person name="Kataoka E."/>
            <person name="Keightley P.D."/>
            <person name="Kheradpour P."/>
            <person name="Kirkness E.F."/>
            <person name="Koerich L.B."/>
            <person name="Kristiansen K."/>
            <person name="Kudrna D."/>
            <person name="Kulathinal R.J."/>
            <person name="Kumar S."/>
            <person name="Kwok R."/>
            <person name="Lander E."/>
            <person name="Langley C.H."/>
            <person name="Lapoint R."/>
            <person name="Lazzaro B.P."/>
            <person name="Lee S.J."/>
            <person name="Levesque L."/>
            <person name="Li R."/>
            <person name="Lin C.F."/>
            <person name="Lin M.F."/>
            <person name="Lindblad-Toh K."/>
            <person name="Llopart A."/>
            <person name="Long M."/>
            <person name="Low L."/>
            <person name="Lozovsky E."/>
            <person name="Lu J."/>
            <person name="Luo M."/>
            <person name="Machado C.A."/>
            <person name="Makalowski W."/>
            <person name="Marzo M."/>
            <person name="Matsuda M."/>
            <person name="Matzkin L."/>
            <person name="McAllister B."/>
            <person name="McBride C.S."/>
            <person name="McKernan B."/>
            <person name="McKernan K."/>
            <person name="Mendez-Lago M."/>
            <person name="Minx P."/>
            <person name="Mollenhauer M.U."/>
            <person name="Montooth K."/>
            <person name="Mount S.M."/>
            <person name="Mu X."/>
            <person name="Myers E."/>
            <person name="Negre B."/>
            <person name="Newfeld S."/>
            <person name="Nielsen R."/>
            <person name="Noor M.A."/>
            <person name="O'Grady P."/>
            <person name="Pachter L."/>
            <person name="Papaceit M."/>
            <person name="Parisi M.J."/>
            <person name="Parisi M."/>
            <person name="Parts L."/>
            <person name="Pedersen J.S."/>
            <person name="Pesole G."/>
            <person name="Phillippy A.M."/>
            <person name="Ponting C.P."/>
            <person name="Pop M."/>
            <person name="Porcelli D."/>
            <person name="Powell J.R."/>
            <person name="Prohaska S."/>
            <person name="Pruitt K."/>
            <person name="Puig M."/>
            <person name="Quesneville H."/>
            <person name="Ram K.R."/>
            <person name="Rand D."/>
            <person name="Rasmussen M.D."/>
            <person name="Reed L.K."/>
            <person name="Reenan R."/>
            <person name="Reily A."/>
            <person name="Remington K.A."/>
            <person name="Rieger T.T."/>
            <person name="Ritchie M.G."/>
            <person name="Robin C."/>
            <person name="Rogers Y.H."/>
            <person name="Rohde C."/>
            <person name="Rozas J."/>
            <person name="Rubenfield M.J."/>
            <person name="Ruiz A."/>
            <person name="Russo S."/>
            <person name="Salzberg S.L."/>
            <person name="Sanchez-Gracia A."/>
            <person name="Saranga D.J."/>
            <person name="Sato H."/>
            <person name="Schaeffer S.W."/>
            <person name="Schatz M.C."/>
            <person name="Schlenke T."/>
            <person name="Schwartz R."/>
            <person name="Segarra C."/>
            <person name="Singh R.S."/>
            <person name="Sirot L."/>
            <person name="Sirota M."/>
            <person name="Sisneros N.B."/>
            <person name="Smith C.D."/>
            <person name="Smith T.F."/>
            <person name="Spieth J."/>
            <person name="Stage D.E."/>
            <person name="Stark A."/>
            <person name="Stephan W."/>
            <person name="Strausberg R.L."/>
            <person name="Strempel S."/>
            <person name="Sturgill D."/>
            <person name="Sutton G."/>
            <person name="Sutton G.G."/>
            <person name="Tao W."/>
            <person name="Teichmann S."/>
            <person name="Tobari Y.N."/>
            <person name="Tomimura Y."/>
            <person name="Tsolas J.M."/>
            <person name="Valente V.L."/>
            <person name="Venter E."/>
            <person name="Venter J.C."/>
            <person name="Vicario S."/>
            <person name="Vieira F.G."/>
            <person name="Vilella A.J."/>
            <person name="Villasante A."/>
            <person name="Walenz B."/>
            <person name="Wang J."/>
            <person name="Wasserman M."/>
            <person name="Watts T."/>
            <person name="Wilson D."/>
            <person name="Wilson R.K."/>
            <person name="Wing R.A."/>
            <person name="Wolfner M.F."/>
            <person name="Wong A."/>
            <person name="Wong G.K."/>
            <person name="Wu C.I."/>
            <person name="Wu G."/>
            <person name="Yamamoto D."/>
            <person name="Yang H.P."/>
            <person name="Yang S.P."/>
            <person name="Yorke J.A."/>
            <person name="Yoshida K."/>
            <person name="Zdobnov E."/>
            <person name="Zhang P."/>
            <person name="Zhang Y."/>
            <person name="Zimin A.V."/>
            <person name="Baldwin J."/>
            <person name="Abdouelleil A."/>
            <person name="Abdulkadir J."/>
            <person name="Abebe A."/>
            <person name="Abera B."/>
            <person name="Abreu J."/>
            <person name="Acer S.C."/>
            <person name="Aftuck L."/>
            <person name="Alexander A."/>
            <person name="An P."/>
            <person name="Anderson E."/>
            <person name="Anderson S."/>
            <person name="Arachi H."/>
            <person name="Azer M."/>
            <person name="Bachantsang P."/>
            <person name="Barry A."/>
            <person name="Bayul T."/>
            <person name="Berlin A."/>
            <person name="Bessette D."/>
            <person name="Bloom T."/>
            <person name="Blye J."/>
            <person name="Boguslavskiy L."/>
            <person name="Bonnet C."/>
            <person name="Boukhgalter B."/>
            <person name="Bourzgui I."/>
            <person name="Brown A."/>
            <person name="Cahill P."/>
            <person name="Channer S."/>
            <person name="Cheshatsang Y."/>
            <person name="Chuda L."/>
            <person name="Citroen M."/>
            <person name="Collymore A."/>
            <person name="Cooke P."/>
            <person name="Costello M."/>
            <person name="D'Aco K."/>
            <person name="Daza R."/>
            <person name="De Haan G."/>
            <person name="DeGray S."/>
            <person name="DeMaso C."/>
            <person name="Dhargay N."/>
            <person name="Dooley K."/>
            <person name="Dooley E."/>
            <person name="Doricent M."/>
            <person name="Dorje P."/>
            <person name="Dorjee K."/>
            <person name="Dupes A."/>
            <person name="Elong R."/>
            <person name="Falk J."/>
            <person name="Farina A."/>
            <person name="Faro S."/>
            <person name="Ferguson D."/>
            <person name="Fisher S."/>
            <person name="Foley C.D."/>
            <person name="Franke A."/>
            <person name="Friedrich D."/>
            <person name="Gadbois L."/>
            <person name="Gearin G."/>
            <person name="Gearin C.R."/>
            <person name="Giannoukos G."/>
            <person name="Goode T."/>
            <person name="Graham J."/>
            <person name="Grandbois E."/>
            <person name="Grewal S."/>
            <person name="Gyaltsen K."/>
            <person name="Hafez N."/>
            <person name="Hagos B."/>
            <person name="Hall J."/>
            <person name="Henson C."/>
            <person name="Hollinger A."/>
            <person name="Honan T."/>
            <person name="Huard M.D."/>
            <person name="Hughes L."/>
            <person name="Hurhula B."/>
            <person name="Husby M.E."/>
            <person name="Kamat A."/>
            <person name="Kanga B."/>
            <person name="Kashin S."/>
            <person name="Khazanovich D."/>
            <person name="Kisner P."/>
            <person name="Lance K."/>
            <person name="Lara M."/>
            <person name="Lee W."/>
            <person name="Lennon N."/>
            <person name="Letendre F."/>
            <person name="LeVine R."/>
            <person name="Lipovsky A."/>
            <person name="Liu X."/>
            <person name="Liu J."/>
            <person name="Liu S."/>
            <person name="Lokyitsang T."/>
            <person name="Lokyitsang Y."/>
            <person name="Lubonja R."/>
            <person name="Lui A."/>
            <person name="MacDonald P."/>
            <person name="Magnisalis V."/>
            <person name="Maru K."/>
            <person name="Matthews C."/>
            <person name="McCusker W."/>
            <person name="McDonough S."/>
            <person name="Mehta T."/>
            <person name="Meldrim J."/>
            <person name="Meneus L."/>
            <person name="Mihai O."/>
            <person name="Mihalev A."/>
            <person name="Mihova T."/>
            <person name="Mittelman R."/>
            <person name="Mlenga V."/>
            <person name="Montmayeur A."/>
            <person name="Mulrain L."/>
            <person name="Navidi A."/>
            <person name="Naylor J."/>
            <person name="Negash T."/>
            <person name="Nguyen T."/>
            <person name="Nguyen N."/>
            <person name="Nicol R."/>
            <person name="Norbu C."/>
            <person name="Norbu N."/>
            <person name="Novod N."/>
            <person name="O'Neill B."/>
            <person name="Osman S."/>
            <person name="Markiewicz E."/>
            <person name="Oyono O.L."/>
            <person name="Patti C."/>
            <person name="Phunkhang P."/>
            <person name="Pierre F."/>
            <person name="Priest M."/>
            <person name="Raghuraman S."/>
            <person name="Rege F."/>
            <person name="Reyes R."/>
            <person name="Rise C."/>
            <person name="Rogov P."/>
            <person name="Ross K."/>
            <person name="Ryan E."/>
            <person name="Settipalli S."/>
            <person name="Shea T."/>
            <person name="Sherpa N."/>
            <person name="Shi L."/>
            <person name="Shih D."/>
            <person name="Sparrow T."/>
            <person name="Spaulding J."/>
            <person name="Stalker J."/>
            <person name="Stange-Thomann N."/>
            <person name="Stavropoulos S."/>
            <person name="Stone C."/>
            <person name="Strader C."/>
            <person name="Tesfaye S."/>
            <person name="Thomson T."/>
            <person name="Thoulutsang Y."/>
            <person name="Thoulutsang D."/>
            <person name="Topham K."/>
            <person name="Topping I."/>
            <person name="Tsamla T."/>
            <person name="Vassiliev H."/>
            <person name="Vo A."/>
            <person name="Wangchuk T."/>
            <person name="Wangdi T."/>
            <person name="Weiand M."/>
            <person name="Wilkinson J."/>
            <person name="Wilson A."/>
            <person name="Yadav S."/>
            <person name="Young G."/>
            <person name="Yu Q."/>
            <person name="Zembek L."/>
            <person name="Zhong D."/>
            <person name="Zimmer A."/>
            <person name="Zwirko Z."/>
            <person name="Jaffe D.B."/>
            <person name="Alvarez P."/>
            <person name="Brockman W."/>
            <person name="Butler J."/>
            <person name="Chin C."/>
            <person name="Gnerre S."/>
            <person name="Grabherr M."/>
            <person name="Kleber M."/>
            <person name="Mauceli E."/>
            <person name="MacCallum I."/>
        </authorList>
    </citation>
    <scope>NUCLEOTIDE SEQUENCE [LARGE SCALE GENOMIC DNA]</scope>
    <source>
        <strain evidence="12">Tucson 14024-0371.13</strain>
    </source>
</reference>
<evidence type="ECO:0000313" key="12">
    <source>
        <dbReference type="Proteomes" id="UP000007801"/>
    </source>
</evidence>
<dbReference type="EMBL" id="CH902618">
    <property type="protein sequence ID" value="KPU78064.1"/>
    <property type="molecule type" value="Genomic_DNA"/>
</dbReference>
<dbReference type="eggNOG" id="KOG1371">
    <property type="taxonomic scope" value="Eukaryota"/>
</dbReference>
<dbReference type="EC" id="5.1.3.2" evidence="9"/>
<comment type="similarity">
    <text evidence="9">Belongs to the NAD(P)-dependent epimerase/dehydratase family.</text>
</comment>
<dbReference type="Proteomes" id="UP000007801">
    <property type="component" value="Unassembled WGS sequence"/>
</dbReference>
<dbReference type="UniPathway" id="UPA00214"/>
<dbReference type="GO" id="GO:0120530">
    <property type="term" value="P:UDP-alpha-D-glucose biosynthetic process"/>
    <property type="evidence" value="ECO:0007669"/>
    <property type="project" value="EnsemblMetazoa"/>
</dbReference>
<protein>
    <recommendedName>
        <fullName evidence="9">UDP-glucose 4-epimerase</fullName>
        <ecNumber evidence="9">5.1.3.2</ecNumber>
    </recommendedName>
</protein>
<dbReference type="GO" id="GO:0019277">
    <property type="term" value="P:UDP-N-acetylgalactosamine biosynthetic process"/>
    <property type="evidence" value="ECO:0007669"/>
    <property type="project" value="EnsemblMetazoa"/>
</dbReference>
<dbReference type="InterPro" id="IPR036291">
    <property type="entry name" value="NAD(P)-bd_dom_sf"/>
</dbReference>
<comment type="catalytic activity">
    <reaction evidence="1">
        <text>UDP-N-acetyl-alpha-D-glucosamine = UDP-N-acetyl-alpha-D-galactosamine</text>
        <dbReference type="Rhea" id="RHEA:20517"/>
        <dbReference type="ChEBI" id="CHEBI:57705"/>
        <dbReference type="ChEBI" id="CHEBI:67138"/>
        <dbReference type="EC" id="5.1.3.7"/>
    </reaction>
</comment>
<feature type="domain" description="NAD(P)-binding" evidence="10">
    <location>
        <begin position="23"/>
        <end position="353"/>
    </location>
</feature>
<evidence type="ECO:0000313" key="11">
    <source>
        <dbReference type="EMBL" id="KPU78064.1"/>
    </source>
</evidence>
<comment type="catalytic activity">
    <reaction evidence="2 9">
        <text>UDP-alpha-D-glucose = UDP-alpha-D-galactose</text>
        <dbReference type="Rhea" id="RHEA:22168"/>
        <dbReference type="ChEBI" id="CHEBI:58885"/>
        <dbReference type="ChEBI" id="CHEBI:66914"/>
        <dbReference type="EC" id="5.1.3.2"/>
    </reaction>
</comment>
<dbReference type="SUPFAM" id="SSF51735">
    <property type="entry name" value="NAD(P)-binding Rossmann-fold domains"/>
    <property type="match status" value="1"/>
</dbReference>
<dbReference type="GeneID" id="6507093"/>
<dbReference type="InterPro" id="IPR016040">
    <property type="entry name" value="NAD(P)-bd_dom"/>
</dbReference>
<dbReference type="GO" id="GO:0006048">
    <property type="term" value="P:UDP-N-acetylglucosamine biosynthetic process"/>
    <property type="evidence" value="ECO:0007669"/>
    <property type="project" value="EnsemblMetazoa"/>
</dbReference>
<dbReference type="PRINTS" id="PR01713">
    <property type="entry name" value="NUCEPIMERASE"/>
</dbReference>
<keyword evidence="7" id="KW-0299">Galactose metabolism</keyword>
<dbReference type="STRING" id="7217.A0A0P9AJQ7"/>
<evidence type="ECO:0000256" key="5">
    <source>
        <dbReference type="ARBA" id="ARBA00004947"/>
    </source>
</evidence>
<dbReference type="Gene3D" id="3.90.25.10">
    <property type="entry name" value="UDP-galactose 4-epimerase, domain 1"/>
    <property type="match status" value="1"/>
</dbReference>